<comment type="catalytic activity">
    <reaction evidence="5">
        <text>13,14-dihydro-15-oxo-prostaglandin F1alpha + NADP(+) = 15-oxoprostaglandin F1alpha + NADPH + H(+)</text>
        <dbReference type="Rhea" id="RHEA:50592"/>
        <dbReference type="ChEBI" id="CHEBI:15378"/>
        <dbReference type="ChEBI" id="CHEBI:57783"/>
        <dbReference type="ChEBI" id="CHEBI:58349"/>
        <dbReference type="ChEBI" id="CHEBI:79072"/>
        <dbReference type="ChEBI" id="CHEBI:133411"/>
    </reaction>
    <physiologicalReaction direction="right-to-left" evidence="5">
        <dbReference type="Rhea" id="RHEA:50594"/>
    </physiologicalReaction>
</comment>
<reference evidence="10 11" key="1">
    <citation type="submission" date="2024-04" db="EMBL/GenBank/DDBJ databases">
        <authorList>
            <consortium name="Genoscope - CEA"/>
            <person name="William W."/>
        </authorList>
    </citation>
    <scope>NUCLEOTIDE SEQUENCE [LARGE SCALE GENOMIC DNA]</scope>
</reference>
<proteinExistence type="inferred from homology"/>
<evidence type="ECO:0000259" key="8">
    <source>
        <dbReference type="Pfam" id="PF00107"/>
    </source>
</evidence>
<evidence type="ECO:0000313" key="10">
    <source>
        <dbReference type="EMBL" id="CAL1527801.1"/>
    </source>
</evidence>
<feature type="domain" description="Alcohol dehydrogenase-like C-terminal" evidence="8">
    <location>
        <begin position="178"/>
        <end position="265"/>
    </location>
</feature>
<dbReference type="InterPro" id="IPR013149">
    <property type="entry name" value="ADH-like_C"/>
</dbReference>
<protein>
    <recommendedName>
        <fullName evidence="4">15-oxoprostaglandin 13-reductase</fullName>
        <ecNumber evidence="2">1.3.1.48</ecNumber>
    </recommendedName>
    <alternativeName>
        <fullName evidence="4">15-oxoprostaglandin 13-reductase</fullName>
    </alternativeName>
</protein>
<dbReference type="InterPro" id="IPR045010">
    <property type="entry name" value="MDR_fam"/>
</dbReference>
<dbReference type="SUPFAM" id="SSF51735">
    <property type="entry name" value="NAD(P)-binding Rossmann-fold domains"/>
    <property type="match status" value="1"/>
</dbReference>
<dbReference type="SUPFAM" id="SSF50129">
    <property type="entry name" value="GroES-like"/>
    <property type="match status" value="1"/>
</dbReference>
<dbReference type="Gene3D" id="3.90.180.10">
    <property type="entry name" value="Medium-chain alcohol dehydrogenases, catalytic domain"/>
    <property type="match status" value="1"/>
</dbReference>
<dbReference type="PANTHER" id="PTHR43205">
    <property type="entry name" value="PROSTAGLANDIN REDUCTASE"/>
    <property type="match status" value="1"/>
</dbReference>
<dbReference type="Gene3D" id="3.40.50.720">
    <property type="entry name" value="NAD(P)-binding Rossmann-like Domain"/>
    <property type="match status" value="1"/>
</dbReference>
<evidence type="ECO:0000256" key="4">
    <source>
        <dbReference type="ARBA" id="ARBA00033119"/>
    </source>
</evidence>
<name>A0AAV2H6E4_LYMST</name>
<dbReference type="GO" id="GO:0006693">
    <property type="term" value="P:prostaglandin metabolic process"/>
    <property type="evidence" value="ECO:0007669"/>
    <property type="project" value="TreeGrafter"/>
</dbReference>
<dbReference type="GO" id="GO:0047522">
    <property type="term" value="F:15-oxoprostaglandin 13-reductase [NAD(P)+] activity"/>
    <property type="evidence" value="ECO:0007669"/>
    <property type="project" value="UniProtKB-EC"/>
</dbReference>
<dbReference type="Pfam" id="PF00107">
    <property type="entry name" value="ADH_zinc_N"/>
    <property type="match status" value="1"/>
</dbReference>
<dbReference type="InterPro" id="IPR036291">
    <property type="entry name" value="NAD(P)-bd_dom_sf"/>
</dbReference>
<dbReference type="PANTHER" id="PTHR43205:SF5">
    <property type="entry name" value="PROSTAGLANDIN REDUCTASE 2"/>
    <property type="match status" value="1"/>
</dbReference>
<evidence type="ECO:0000313" key="11">
    <source>
        <dbReference type="Proteomes" id="UP001497497"/>
    </source>
</evidence>
<accession>A0AAV2H6E4</accession>
<evidence type="ECO:0000256" key="6">
    <source>
        <dbReference type="ARBA" id="ARBA00048290"/>
    </source>
</evidence>
<evidence type="ECO:0000256" key="1">
    <source>
        <dbReference type="ARBA" id="ARBA00010460"/>
    </source>
</evidence>
<comment type="similarity">
    <text evidence="1">Belongs to the NADP-dependent oxidoreductase L4BD family.</text>
</comment>
<evidence type="ECO:0000256" key="5">
    <source>
        <dbReference type="ARBA" id="ARBA00047878"/>
    </source>
</evidence>
<dbReference type="AlphaFoldDB" id="A0AAV2H6E4"/>
<comment type="catalytic activity">
    <reaction evidence="6">
        <text>13,14-dihydro-15-oxo-PGF2alpha + NADP(+) = 15-oxoprostaglandin F2alpha + NADPH + H(+)</text>
        <dbReference type="Rhea" id="RHEA:50588"/>
        <dbReference type="ChEBI" id="CHEBI:15378"/>
        <dbReference type="ChEBI" id="CHEBI:57783"/>
        <dbReference type="ChEBI" id="CHEBI:58349"/>
        <dbReference type="ChEBI" id="CHEBI:133374"/>
        <dbReference type="ChEBI" id="CHEBI:133409"/>
    </reaction>
    <physiologicalReaction direction="right-to-left" evidence="6">
        <dbReference type="Rhea" id="RHEA:50590"/>
    </physiologicalReaction>
</comment>
<keyword evidence="11" id="KW-1185">Reference proteome</keyword>
<dbReference type="EMBL" id="CAXITT010000022">
    <property type="protein sequence ID" value="CAL1527801.1"/>
    <property type="molecule type" value="Genomic_DNA"/>
</dbReference>
<evidence type="ECO:0000259" key="9">
    <source>
        <dbReference type="Pfam" id="PF16884"/>
    </source>
</evidence>
<evidence type="ECO:0000256" key="2">
    <source>
        <dbReference type="ARBA" id="ARBA00011981"/>
    </source>
</evidence>
<evidence type="ECO:0000256" key="7">
    <source>
        <dbReference type="ARBA" id="ARBA00049070"/>
    </source>
</evidence>
<dbReference type="Pfam" id="PF16884">
    <property type="entry name" value="ADH_N_2"/>
    <property type="match status" value="1"/>
</dbReference>
<feature type="domain" description="Oxidoreductase N-terminal" evidence="9">
    <location>
        <begin position="9"/>
        <end position="123"/>
    </location>
</feature>
<keyword evidence="3" id="KW-0560">Oxidoreductase</keyword>
<gene>
    <name evidence="10" type="ORF">GSLYS_00001971001</name>
</gene>
<sequence>MANFMNARVILQSRPGEANKPSKDNFAYEEIPYPNKQLQDGEVLIENLYLSLDPALRCRMNANSGVEYMKAWEIGETIHGLGGIGRVTATAAPDFSVGELVGFTFEWPWQLYFTISSQQIQKIPKEICSLSPTLYLSVFGLTGLTAYFGIKKRSFICKGSKPTMVISGAGMYYFSASSQIAKAEGCGILIGICGTDDKCQWLTSELGFDAAINYKTQSVSEKLQELCPGGVDIYFDNVGGDISNEVIRQMNTNSYIVLCGQIAMYNKDVPYPPPLPDDIAEILNQKGISRDRYLVLQYEKEFDSAVSDLLKLYISGKIKAKETIETGLINAGKAFVSMMEGRNIGKQLVKVSDKN</sequence>
<dbReference type="InterPro" id="IPR011032">
    <property type="entry name" value="GroES-like_sf"/>
</dbReference>
<evidence type="ECO:0000256" key="3">
    <source>
        <dbReference type="ARBA" id="ARBA00023002"/>
    </source>
</evidence>
<dbReference type="FunFam" id="3.40.50.720:FF:000121">
    <property type="entry name" value="Prostaglandin reductase 2"/>
    <property type="match status" value="1"/>
</dbReference>
<comment type="catalytic activity">
    <reaction evidence="7">
        <text>13,14-dihydro-15-oxo-prostaglandin E1 + NADP(+) = 15-oxoprostaglandin E1 + NADPH + H(+)</text>
        <dbReference type="Rhea" id="RHEA:50584"/>
        <dbReference type="ChEBI" id="CHEBI:15378"/>
        <dbReference type="ChEBI" id="CHEBI:57401"/>
        <dbReference type="ChEBI" id="CHEBI:57783"/>
        <dbReference type="ChEBI" id="CHEBI:58349"/>
        <dbReference type="ChEBI" id="CHEBI:133408"/>
    </reaction>
    <physiologicalReaction direction="right-to-left" evidence="7">
        <dbReference type="Rhea" id="RHEA:50586"/>
    </physiologicalReaction>
</comment>
<dbReference type="InterPro" id="IPR041694">
    <property type="entry name" value="ADH_N_2"/>
</dbReference>
<comment type="caution">
    <text evidence="10">The sequence shown here is derived from an EMBL/GenBank/DDBJ whole genome shotgun (WGS) entry which is preliminary data.</text>
</comment>
<organism evidence="10 11">
    <name type="scientific">Lymnaea stagnalis</name>
    <name type="common">Great pond snail</name>
    <name type="synonym">Helix stagnalis</name>
    <dbReference type="NCBI Taxonomy" id="6523"/>
    <lineage>
        <taxon>Eukaryota</taxon>
        <taxon>Metazoa</taxon>
        <taxon>Spiralia</taxon>
        <taxon>Lophotrochozoa</taxon>
        <taxon>Mollusca</taxon>
        <taxon>Gastropoda</taxon>
        <taxon>Heterobranchia</taxon>
        <taxon>Euthyneura</taxon>
        <taxon>Panpulmonata</taxon>
        <taxon>Hygrophila</taxon>
        <taxon>Lymnaeoidea</taxon>
        <taxon>Lymnaeidae</taxon>
        <taxon>Lymnaea</taxon>
    </lineage>
</organism>
<dbReference type="EC" id="1.3.1.48" evidence="2"/>
<dbReference type="Proteomes" id="UP001497497">
    <property type="component" value="Unassembled WGS sequence"/>
</dbReference>